<dbReference type="Proteomes" id="UP001152747">
    <property type="component" value="Unassembled WGS sequence"/>
</dbReference>
<dbReference type="GO" id="GO:0005886">
    <property type="term" value="C:plasma membrane"/>
    <property type="evidence" value="ECO:0007669"/>
    <property type="project" value="UniProtKB-SubCell"/>
</dbReference>
<evidence type="ECO:0000256" key="6">
    <source>
        <dbReference type="ARBA" id="ARBA00023136"/>
    </source>
</evidence>
<organism evidence="9 10">
    <name type="scientific">Caenorhabditis angaria</name>
    <dbReference type="NCBI Taxonomy" id="860376"/>
    <lineage>
        <taxon>Eukaryota</taxon>
        <taxon>Metazoa</taxon>
        <taxon>Ecdysozoa</taxon>
        <taxon>Nematoda</taxon>
        <taxon>Chromadorea</taxon>
        <taxon>Rhabditida</taxon>
        <taxon>Rhabditina</taxon>
        <taxon>Rhabditomorpha</taxon>
        <taxon>Rhabditoidea</taxon>
        <taxon>Rhabditidae</taxon>
        <taxon>Peloderinae</taxon>
        <taxon>Caenorhabditis</taxon>
    </lineage>
</organism>
<name>A0A9P1IDF7_9PELO</name>
<feature type="compositionally biased region" description="Polar residues" evidence="8">
    <location>
        <begin position="313"/>
        <end position="341"/>
    </location>
</feature>
<keyword evidence="10" id="KW-1185">Reference proteome</keyword>
<evidence type="ECO:0000256" key="8">
    <source>
        <dbReference type="SAM" id="MobiDB-lite"/>
    </source>
</evidence>
<keyword evidence="6 7" id="KW-0472">Membrane</keyword>
<feature type="transmembrane region" description="Helical" evidence="7">
    <location>
        <begin position="58"/>
        <end position="81"/>
    </location>
</feature>
<feature type="region of interest" description="Disordered" evidence="8">
    <location>
        <begin position="313"/>
        <end position="391"/>
    </location>
</feature>
<feature type="compositionally biased region" description="Low complexity" evidence="8">
    <location>
        <begin position="380"/>
        <end position="391"/>
    </location>
</feature>
<feature type="region of interest" description="Disordered" evidence="8">
    <location>
        <begin position="202"/>
        <end position="272"/>
    </location>
</feature>
<feature type="transmembrane region" description="Helical" evidence="7">
    <location>
        <begin position="138"/>
        <end position="157"/>
    </location>
</feature>
<accession>A0A9P1IDF7</accession>
<sequence length="458" mass="50358">MSTRSILTSLLVLWLILSLARLTFDLIGKLWLVTVFDLLQIVCCITGLFGAIQKRRCLLYALLISNAISISQNTLIILWYLGVFGEISRPVLSAGLPYSFSFFLRFTPNCQSHFDLKRTIWVQHTCLVPFYSIEASQAILHILLAIATSTFSILALIENRKLKKSSTNLSNHYAHINPLPNSNSTKAVGVAPSLASSSNYDELVRSQASSSKKRRAMPAPDVSPCSPNQNKSSEDDEHDVYTKPIKKRSFSSNSSQHEMFNLPLPHQPTSSQLPQNLTNLVSFDPKSTTILRIRQHLEEDRNDTPDRLYEQLRSVNSESPPASTIPLSSSYRGRNASQDSVPSMFAPMLFNSPTPTSSSNSSNSSTSGGTVILNSKKNRSSTSSKKLKSLVSPGIRLSDQIGASSAYKSAFRVQNTDNHRKIIGHYHAPNEIPLSSAAPSTVDSADNYPVLTGGDLLV</sequence>
<dbReference type="PANTHER" id="PTHR13084">
    <property type="entry name" value="T-CELL LYMPHOMA BREAKPOINT-ASSOCIATED TARGET 1-RELATED"/>
    <property type="match status" value="1"/>
</dbReference>
<evidence type="ECO:0000256" key="7">
    <source>
        <dbReference type="RuleBase" id="RU368041"/>
    </source>
</evidence>
<evidence type="ECO:0000256" key="4">
    <source>
        <dbReference type="ARBA" id="ARBA00022692"/>
    </source>
</evidence>
<evidence type="ECO:0000313" key="10">
    <source>
        <dbReference type="Proteomes" id="UP001152747"/>
    </source>
</evidence>
<comment type="caution">
    <text evidence="9">The sequence shown here is derived from an EMBL/GenBank/DDBJ whole genome shotgun (WGS) entry which is preliminary data.</text>
</comment>
<dbReference type="EMBL" id="CANHGI010000002">
    <property type="protein sequence ID" value="CAI5443194.1"/>
    <property type="molecule type" value="Genomic_DNA"/>
</dbReference>
<keyword evidence="3 7" id="KW-1003">Cell membrane</keyword>
<evidence type="ECO:0000256" key="3">
    <source>
        <dbReference type="ARBA" id="ARBA00022475"/>
    </source>
</evidence>
<evidence type="ECO:0000256" key="2">
    <source>
        <dbReference type="ARBA" id="ARBA00006364"/>
    </source>
</evidence>
<dbReference type="PANTHER" id="PTHR13084:SF6">
    <property type="entry name" value="SODIUM_POTASSIUM-TRANSPORTING ATPASE SUBUNIT BETA-1-INTERACTING PROTEIN"/>
    <property type="match status" value="1"/>
</dbReference>
<comment type="similarity">
    <text evidence="2 7">Belongs to the NKAIN family.</text>
</comment>
<evidence type="ECO:0000313" key="9">
    <source>
        <dbReference type="EMBL" id="CAI5443194.1"/>
    </source>
</evidence>
<feature type="compositionally biased region" description="Low complexity" evidence="8">
    <location>
        <begin position="351"/>
        <end position="367"/>
    </location>
</feature>
<protein>
    <recommendedName>
        <fullName evidence="7">Sodium/potassium-transporting ATPase subunit beta-1-interacting protein</fullName>
        <shortName evidence="7">Na(+)/K(+)-transporting ATPase subunit beta-1-interacting protein</shortName>
    </recommendedName>
</protein>
<proteinExistence type="inferred from homology"/>
<dbReference type="AlphaFoldDB" id="A0A9P1IDF7"/>
<dbReference type="OrthoDB" id="10050321at2759"/>
<dbReference type="Pfam" id="PF05640">
    <property type="entry name" value="NKAIN"/>
    <property type="match status" value="1"/>
</dbReference>
<dbReference type="InterPro" id="IPR008516">
    <property type="entry name" value="Na/K-Atpase_Interacting"/>
</dbReference>
<keyword evidence="4 7" id="KW-0812">Transmembrane</keyword>
<evidence type="ECO:0000256" key="1">
    <source>
        <dbReference type="ARBA" id="ARBA00004651"/>
    </source>
</evidence>
<keyword evidence="5 7" id="KW-1133">Transmembrane helix</keyword>
<gene>
    <name evidence="9" type="ORF">CAMP_LOCUS5831</name>
</gene>
<dbReference type="GO" id="GO:0002028">
    <property type="term" value="P:regulation of sodium ion transport"/>
    <property type="evidence" value="ECO:0007669"/>
    <property type="project" value="UniProtKB-UniRule"/>
</dbReference>
<comment type="subcellular location">
    <subcellularLocation>
        <location evidence="1 7">Cell membrane</location>
        <topology evidence="1 7">Multi-pass membrane protein</topology>
    </subcellularLocation>
</comment>
<evidence type="ECO:0000256" key="5">
    <source>
        <dbReference type="ARBA" id="ARBA00022989"/>
    </source>
</evidence>
<feature type="transmembrane region" description="Helical" evidence="7">
    <location>
        <begin position="30"/>
        <end position="51"/>
    </location>
</feature>
<reference evidence="9" key="1">
    <citation type="submission" date="2022-11" db="EMBL/GenBank/DDBJ databases">
        <authorList>
            <person name="Kikuchi T."/>
        </authorList>
    </citation>
    <scope>NUCLEOTIDE SEQUENCE</scope>
    <source>
        <strain evidence="9">PS1010</strain>
    </source>
</reference>